<organism evidence="1 2">
    <name type="scientific">Actinomyces bovis</name>
    <dbReference type="NCBI Taxonomy" id="1658"/>
    <lineage>
        <taxon>Bacteria</taxon>
        <taxon>Bacillati</taxon>
        <taxon>Actinomycetota</taxon>
        <taxon>Actinomycetes</taxon>
        <taxon>Actinomycetales</taxon>
        <taxon>Actinomycetaceae</taxon>
        <taxon>Actinomyces</taxon>
    </lineage>
</organism>
<keyword evidence="2" id="KW-1185">Reference proteome</keyword>
<comment type="caution">
    <text evidence="1">The sequence shown here is derived from an EMBL/GenBank/DDBJ whole genome shotgun (WGS) entry which is preliminary data.</text>
</comment>
<proteinExistence type="predicted"/>
<name>A0ABY1VKP6_9ACTO</name>
<evidence type="ECO:0000313" key="2">
    <source>
        <dbReference type="Proteomes" id="UP000250006"/>
    </source>
</evidence>
<dbReference type="EMBL" id="UAPQ01000001">
    <property type="protein sequence ID" value="SPT52479.1"/>
    <property type="molecule type" value="Genomic_DNA"/>
</dbReference>
<reference evidence="1 2" key="1">
    <citation type="submission" date="2018-06" db="EMBL/GenBank/DDBJ databases">
        <authorList>
            <consortium name="Pathogen Informatics"/>
            <person name="Doyle S."/>
        </authorList>
    </citation>
    <scope>NUCLEOTIDE SEQUENCE [LARGE SCALE GENOMIC DNA]</scope>
    <source>
        <strain evidence="1 2">NCTC11535</strain>
    </source>
</reference>
<sequence>MVGPLQALVGERLIRDLLEKLAPANAGIWTRMEFSALD</sequence>
<gene>
    <name evidence="1" type="ORF">NCTC11535_00128</name>
</gene>
<protein>
    <submittedName>
        <fullName evidence="1">Uncharacterized protein</fullName>
    </submittedName>
</protein>
<evidence type="ECO:0000313" key="1">
    <source>
        <dbReference type="EMBL" id="SPT52479.1"/>
    </source>
</evidence>
<accession>A0ABY1VKP6</accession>
<dbReference type="Proteomes" id="UP000250006">
    <property type="component" value="Unassembled WGS sequence"/>
</dbReference>